<dbReference type="PRINTS" id="PR01407">
    <property type="entry name" value="BUTYPHLNCDUF"/>
</dbReference>
<reference evidence="2" key="1">
    <citation type="submission" date="2025-08" db="UniProtKB">
        <authorList>
            <consortium name="Ensembl"/>
        </authorList>
    </citation>
    <scope>IDENTIFICATION</scope>
</reference>
<evidence type="ECO:0000313" key="2">
    <source>
        <dbReference type="Ensembl" id="ENSCCRP00015111257.1"/>
    </source>
</evidence>
<dbReference type="FunFam" id="2.60.120.920:FF:000004">
    <property type="entry name" value="Butyrophilin subfamily 1 member A1"/>
    <property type="match status" value="1"/>
</dbReference>
<dbReference type="Pfam" id="PF00622">
    <property type="entry name" value="SPRY"/>
    <property type="match status" value="1"/>
</dbReference>
<dbReference type="InterPro" id="IPR003879">
    <property type="entry name" value="Butyrophylin_SPRY"/>
</dbReference>
<dbReference type="InterPro" id="IPR013320">
    <property type="entry name" value="ConA-like_dom_sf"/>
</dbReference>
<dbReference type="InterPro" id="IPR043136">
    <property type="entry name" value="B30.2/SPRY_sf"/>
</dbReference>
<dbReference type="InterPro" id="IPR003877">
    <property type="entry name" value="SPRY_dom"/>
</dbReference>
<dbReference type="Gene3D" id="2.60.120.920">
    <property type="match status" value="1"/>
</dbReference>
<dbReference type="PROSITE" id="PS50188">
    <property type="entry name" value="B302_SPRY"/>
    <property type="match status" value="1"/>
</dbReference>
<dbReference type="CDD" id="cd13733">
    <property type="entry name" value="SPRY_PRY_C-I_1"/>
    <property type="match status" value="1"/>
</dbReference>
<dbReference type="InterPro" id="IPR050143">
    <property type="entry name" value="TRIM/RBCC"/>
</dbReference>
<feature type="domain" description="B30.2/SPRY" evidence="1">
    <location>
        <begin position="43"/>
        <end position="240"/>
    </location>
</feature>
<dbReference type="Ensembl" id="ENSCCRT00015114762.1">
    <property type="protein sequence ID" value="ENSCCRP00015111257.1"/>
    <property type="gene ID" value="ENSCCRG00015044083.1"/>
</dbReference>
<dbReference type="AlphaFoldDB" id="A0A8C2AZS2"/>
<name>A0A8C2AZS2_CYPCA</name>
<protein>
    <submittedName>
        <fullName evidence="2">Bloodthirsty-related gene family, member 9</fullName>
    </submittedName>
</protein>
<sequence>MGAVRIRVHTDDTKHHNNPQVILVTPGHPFVSKTVMFLSAVWNLILTAPIHNYLHLQLPDVDVTLDPDTAHPDLILSEDGKKVRHGNIKQYCPDYDKRFDKYMIVLGNKGFSSGRFYFEVQVKGKTQWSLGVARESINRKGALNMCPESGNWILWQSNAKEYKACESSPVSLSLNMKLQKVGVFVDYEEGLVSFYDVESRSHIYSFTGQFFTDKLYPFLRPWTNDAGKNAAPMIISPVNYSE</sequence>
<dbReference type="InterPro" id="IPR006574">
    <property type="entry name" value="PRY"/>
</dbReference>
<dbReference type="InterPro" id="IPR001870">
    <property type="entry name" value="B30.2/SPRY"/>
</dbReference>
<evidence type="ECO:0000313" key="3">
    <source>
        <dbReference type="Proteomes" id="UP000694700"/>
    </source>
</evidence>
<dbReference type="SUPFAM" id="SSF49899">
    <property type="entry name" value="Concanavalin A-like lectins/glucanases"/>
    <property type="match status" value="1"/>
</dbReference>
<dbReference type="SMART" id="SM00449">
    <property type="entry name" value="SPRY"/>
    <property type="match status" value="1"/>
</dbReference>
<dbReference type="SMART" id="SM00589">
    <property type="entry name" value="PRY"/>
    <property type="match status" value="1"/>
</dbReference>
<dbReference type="Proteomes" id="UP000694700">
    <property type="component" value="Unplaced"/>
</dbReference>
<evidence type="ECO:0000259" key="1">
    <source>
        <dbReference type="PROSITE" id="PS50188"/>
    </source>
</evidence>
<dbReference type="Pfam" id="PF13765">
    <property type="entry name" value="PRY"/>
    <property type="match status" value="1"/>
</dbReference>
<organism evidence="2 3">
    <name type="scientific">Cyprinus carpio</name>
    <name type="common">Common carp</name>
    <dbReference type="NCBI Taxonomy" id="7962"/>
    <lineage>
        <taxon>Eukaryota</taxon>
        <taxon>Metazoa</taxon>
        <taxon>Chordata</taxon>
        <taxon>Craniata</taxon>
        <taxon>Vertebrata</taxon>
        <taxon>Euteleostomi</taxon>
        <taxon>Actinopterygii</taxon>
        <taxon>Neopterygii</taxon>
        <taxon>Teleostei</taxon>
        <taxon>Ostariophysi</taxon>
        <taxon>Cypriniformes</taxon>
        <taxon>Cyprinidae</taxon>
        <taxon>Cyprininae</taxon>
        <taxon>Cyprinus</taxon>
    </lineage>
</organism>
<dbReference type="PANTHER" id="PTHR24103">
    <property type="entry name" value="E3 UBIQUITIN-PROTEIN LIGASE TRIM"/>
    <property type="match status" value="1"/>
</dbReference>
<proteinExistence type="predicted"/>
<accession>A0A8C2AZS2</accession>